<dbReference type="Proteomes" id="UP000631114">
    <property type="component" value="Unassembled WGS sequence"/>
</dbReference>
<proteinExistence type="predicted"/>
<keyword evidence="2" id="KW-1185">Reference proteome</keyword>
<evidence type="ECO:0008006" key="3">
    <source>
        <dbReference type="Google" id="ProtNLM"/>
    </source>
</evidence>
<dbReference type="AlphaFoldDB" id="A0A835LEV7"/>
<sequence>MSSLRAPAAEGGAGDDKLILSPLWNHVEKISKAPSGGGNYKVRCKFCSKIWSGSYSRVKKHFLGEGGFGVKECTGDPQTPKIFKASMKMLLNARLYVECKLNRLRFHYRKFTMERSQSVSYMLALKA</sequence>
<organism evidence="1 2">
    <name type="scientific">Coptis chinensis</name>
    <dbReference type="NCBI Taxonomy" id="261450"/>
    <lineage>
        <taxon>Eukaryota</taxon>
        <taxon>Viridiplantae</taxon>
        <taxon>Streptophyta</taxon>
        <taxon>Embryophyta</taxon>
        <taxon>Tracheophyta</taxon>
        <taxon>Spermatophyta</taxon>
        <taxon>Magnoliopsida</taxon>
        <taxon>Ranunculales</taxon>
        <taxon>Ranunculaceae</taxon>
        <taxon>Coptidoideae</taxon>
        <taxon>Coptis</taxon>
    </lineage>
</organism>
<dbReference type="OrthoDB" id="2003520at2759"/>
<protein>
    <recommendedName>
        <fullName evidence="3">BED-type domain-containing protein</fullName>
    </recommendedName>
</protein>
<dbReference type="EMBL" id="JADFTS010000008">
    <property type="protein sequence ID" value="KAF9592943.1"/>
    <property type="molecule type" value="Genomic_DNA"/>
</dbReference>
<accession>A0A835LEV7</accession>
<evidence type="ECO:0000313" key="1">
    <source>
        <dbReference type="EMBL" id="KAF9592943.1"/>
    </source>
</evidence>
<reference evidence="1 2" key="1">
    <citation type="submission" date="2020-10" db="EMBL/GenBank/DDBJ databases">
        <title>The Coptis chinensis genome and diversification of protoberbering-type alkaloids.</title>
        <authorList>
            <person name="Wang B."/>
            <person name="Shu S."/>
            <person name="Song C."/>
            <person name="Liu Y."/>
        </authorList>
    </citation>
    <scope>NUCLEOTIDE SEQUENCE [LARGE SCALE GENOMIC DNA]</scope>
    <source>
        <strain evidence="1">HL-2020</strain>
        <tissue evidence="1">Leaf</tissue>
    </source>
</reference>
<evidence type="ECO:0000313" key="2">
    <source>
        <dbReference type="Proteomes" id="UP000631114"/>
    </source>
</evidence>
<name>A0A835LEV7_9MAGN</name>
<comment type="caution">
    <text evidence="1">The sequence shown here is derived from an EMBL/GenBank/DDBJ whole genome shotgun (WGS) entry which is preliminary data.</text>
</comment>
<gene>
    <name evidence="1" type="ORF">IFM89_019148</name>
</gene>